<evidence type="ECO:0000313" key="1">
    <source>
        <dbReference type="EMBL" id="KII73887.1"/>
    </source>
</evidence>
<dbReference type="Proteomes" id="UP000031668">
    <property type="component" value="Unassembled WGS sequence"/>
</dbReference>
<protein>
    <submittedName>
        <fullName evidence="1">Uncharacterized protein</fullName>
    </submittedName>
</protein>
<dbReference type="EMBL" id="JWZT01000626">
    <property type="protein sequence ID" value="KII73887.1"/>
    <property type="molecule type" value="Genomic_DNA"/>
</dbReference>
<evidence type="ECO:0000313" key="2">
    <source>
        <dbReference type="Proteomes" id="UP000031668"/>
    </source>
</evidence>
<reference evidence="1 2" key="1">
    <citation type="journal article" date="2014" name="Genome Biol. Evol.">
        <title>The genome of the myxosporean Thelohanellus kitauei shows adaptations to nutrient acquisition within its fish host.</title>
        <authorList>
            <person name="Yang Y."/>
            <person name="Xiong J."/>
            <person name="Zhou Z."/>
            <person name="Huo F."/>
            <person name="Miao W."/>
            <person name="Ran C."/>
            <person name="Liu Y."/>
            <person name="Zhang J."/>
            <person name="Feng J."/>
            <person name="Wang M."/>
            <person name="Wang M."/>
            <person name="Wang L."/>
            <person name="Yao B."/>
        </authorList>
    </citation>
    <scope>NUCLEOTIDE SEQUENCE [LARGE SCALE GENOMIC DNA]</scope>
    <source>
        <strain evidence="1">Wuqing</strain>
    </source>
</reference>
<organism evidence="1 2">
    <name type="scientific">Thelohanellus kitauei</name>
    <name type="common">Myxosporean</name>
    <dbReference type="NCBI Taxonomy" id="669202"/>
    <lineage>
        <taxon>Eukaryota</taxon>
        <taxon>Metazoa</taxon>
        <taxon>Cnidaria</taxon>
        <taxon>Myxozoa</taxon>
        <taxon>Myxosporea</taxon>
        <taxon>Bivalvulida</taxon>
        <taxon>Platysporina</taxon>
        <taxon>Myxobolidae</taxon>
        <taxon>Thelohanellus</taxon>
    </lineage>
</organism>
<keyword evidence="2" id="KW-1185">Reference proteome</keyword>
<sequence>MNNEMKYKRVFPCPGTKKQQCSCMENYVQKRTSSESDPKYNKEDAVMKEIIEFQNSARLLSKEPGEIEDSKGNIKVDSNGRTRVSMKIKSRRYIQFIVEKRDYLRGYGVCQVS</sequence>
<gene>
    <name evidence="1" type="ORF">RF11_03942</name>
</gene>
<dbReference type="AlphaFoldDB" id="A0A0C2NIN2"/>
<comment type="caution">
    <text evidence="1">The sequence shown here is derived from an EMBL/GenBank/DDBJ whole genome shotgun (WGS) entry which is preliminary data.</text>
</comment>
<name>A0A0C2NIN2_THEKT</name>
<proteinExistence type="predicted"/>
<accession>A0A0C2NIN2</accession>